<evidence type="ECO:0000256" key="2">
    <source>
        <dbReference type="ARBA" id="ARBA00022723"/>
    </source>
</evidence>
<dbReference type="SUPFAM" id="SSF51316">
    <property type="entry name" value="Mss4-like"/>
    <property type="match status" value="1"/>
</dbReference>
<gene>
    <name evidence="6" type="ORF">SAMN04487965_2621</name>
</gene>
<keyword evidence="7" id="KW-1185">Reference proteome</keyword>
<dbReference type="STRING" id="494016.SAMN04487965_2621"/>
<evidence type="ECO:0000256" key="1">
    <source>
        <dbReference type="ARBA" id="ARBA00005495"/>
    </source>
</evidence>
<evidence type="ECO:0000256" key="4">
    <source>
        <dbReference type="ARBA" id="ARBA00023239"/>
    </source>
</evidence>
<dbReference type="RefSeq" id="WP_159436018.1">
    <property type="nucleotide sequence ID" value="NZ_FQVA01000003.1"/>
</dbReference>
<comment type="similarity">
    <text evidence="1">Belongs to the Gfa family.</text>
</comment>
<keyword evidence="3" id="KW-0862">Zinc</keyword>
<dbReference type="AlphaFoldDB" id="A0A1M5E8H4"/>
<organism evidence="6 7">
    <name type="scientific">Microbulbifer donghaiensis</name>
    <dbReference type="NCBI Taxonomy" id="494016"/>
    <lineage>
        <taxon>Bacteria</taxon>
        <taxon>Pseudomonadati</taxon>
        <taxon>Pseudomonadota</taxon>
        <taxon>Gammaproteobacteria</taxon>
        <taxon>Cellvibrionales</taxon>
        <taxon>Microbulbiferaceae</taxon>
        <taxon>Microbulbifer</taxon>
    </lineage>
</organism>
<dbReference type="PANTHER" id="PTHR33337">
    <property type="entry name" value="GFA DOMAIN-CONTAINING PROTEIN"/>
    <property type="match status" value="1"/>
</dbReference>
<accession>A0A1M5E8H4</accession>
<dbReference type="PANTHER" id="PTHR33337:SF40">
    <property type="entry name" value="CENP-V_GFA DOMAIN-CONTAINING PROTEIN-RELATED"/>
    <property type="match status" value="1"/>
</dbReference>
<dbReference type="InterPro" id="IPR006913">
    <property type="entry name" value="CENP-V/GFA"/>
</dbReference>
<dbReference type="Gene3D" id="3.90.1590.10">
    <property type="entry name" value="glutathione-dependent formaldehyde- activating enzyme (gfa)"/>
    <property type="match status" value="1"/>
</dbReference>
<sequence length="125" mass="14285">MKEENYRGGCHCGAVRFEAKRPPKFVARCHCDSCRRSTGGAFSTWVGFRDEQVEWLSRPECYRSSEGVNRCFCKKCGTPLSYQSTKWSGETHFLIGVLDDPAQLVPSGDVFTEEALDWCLQDKYR</sequence>
<feature type="domain" description="CENP-V/GFA" evidence="5">
    <location>
        <begin position="6"/>
        <end position="113"/>
    </location>
</feature>
<name>A0A1M5E8H4_9GAMM</name>
<dbReference type="Pfam" id="PF04828">
    <property type="entry name" value="GFA"/>
    <property type="match status" value="1"/>
</dbReference>
<evidence type="ECO:0000259" key="5">
    <source>
        <dbReference type="PROSITE" id="PS51891"/>
    </source>
</evidence>
<evidence type="ECO:0000313" key="6">
    <source>
        <dbReference type="EMBL" id="SHF75490.1"/>
    </source>
</evidence>
<dbReference type="GO" id="GO:0046872">
    <property type="term" value="F:metal ion binding"/>
    <property type="evidence" value="ECO:0007669"/>
    <property type="project" value="UniProtKB-KW"/>
</dbReference>
<keyword evidence="2" id="KW-0479">Metal-binding</keyword>
<protein>
    <submittedName>
        <fullName evidence="6">Uncharacterized conserved protein</fullName>
    </submittedName>
</protein>
<dbReference type="PROSITE" id="PS51891">
    <property type="entry name" value="CENP_V_GFA"/>
    <property type="match status" value="1"/>
</dbReference>
<evidence type="ECO:0000313" key="7">
    <source>
        <dbReference type="Proteomes" id="UP000184170"/>
    </source>
</evidence>
<dbReference type="Proteomes" id="UP000184170">
    <property type="component" value="Unassembled WGS sequence"/>
</dbReference>
<reference evidence="7" key="1">
    <citation type="submission" date="2016-11" db="EMBL/GenBank/DDBJ databases">
        <authorList>
            <person name="Varghese N."/>
            <person name="Submissions S."/>
        </authorList>
    </citation>
    <scope>NUCLEOTIDE SEQUENCE [LARGE SCALE GENOMIC DNA]</scope>
    <source>
        <strain evidence="7">CGMCC 1.7063</strain>
    </source>
</reference>
<evidence type="ECO:0000256" key="3">
    <source>
        <dbReference type="ARBA" id="ARBA00022833"/>
    </source>
</evidence>
<dbReference type="GO" id="GO:0016846">
    <property type="term" value="F:carbon-sulfur lyase activity"/>
    <property type="evidence" value="ECO:0007669"/>
    <property type="project" value="InterPro"/>
</dbReference>
<dbReference type="EMBL" id="FQVA01000003">
    <property type="protein sequence ID" value="SHF75490.1"/>
    <property type="molecule type" value="Genomic_DNA"/>
</dbReference>
<proteinExistence type="inferred from homology"/>
<keyword evidence="4" id="KW-0456">Lyase</keyword>
<dbReference type="OrthoDB" id="4188830at2"/>
<dbReference type="InterPro" id="IPR011057">
    <property type="entry name" value="Mss4-like_sf"/>
</dbReference>